<dbReference type="RefSeq" id="XP_022830396.1">
    <property type="nucleotide sequence ID" value="XM_022974628.1"/>
</dbReference>
<dbReference type="AlphaFoldDB" id="A0A9J7IX89"/>
<dbReference type="GeneID" id="111359169"/>
<gene>
    <name evidence="2" type="primary">LOC111359169</name>
</gene>
<dbReference type="Gene3D" id="3.40.630.30">
    <property type="match status" value="2"/>
</dbReference>
<dbReference type="SUPFAM" id="SSF55729">
    <property type="entry name" value="Acyl-CoA N-acyltransferases (Nat)"/>
    <property type="match status" value="2"/>
</dbReference>
<sequence length="502" mass="55339">MECLTTDDGKYRIESMSAATLEGALKIIREDFFQDEDVSVGAGINEDPEAAEELLELCADAMLDGLSLVAVEIASGKVVSVVFNKLQEAPSASSGKTFFETFAEERCKRPAAISLIDFMVELDAKCNYFERYGVDCLCELMFLGTLREHRRKGLAKLLCKTSVEQAKKLKDGPATPLKIEDLGPKYAFMKPRKPVTKIPKLCTGLWSAAGSKKIGKDLGFEVLLTVSLKDYVFEGKTYSDRVGVVTTCEGAALKICKYRIESLTAATLDGSFKVMRDDFFQDELVCTGIGLNKDPLAIEELLELCADAALDGVSLVAVEIVSGEVVAVIFSKLQEAPSESSGKSFFETFIEERCKQPKSRAIVDFMVDVDSKCNHFERYGIDCLFELLFLGTSREHRQKGLAKLLCKTSIELAKKLKHGPIAPLKVEDLGPKYAFMKLRKPITRAPKLLTAIWTADGTKKIGKDLGFDVLVTVSLKDYIFEGKRYSDRVGFITTCEGAALKI</sequence>
<dbReference type="CDD" id="cd04301">
    <property type="entry name" value="NAT_SF"/>
    <property type="match status" value="1"/>
</dbReference>
<dbReference type="Proteomes" id="UP000301870">
    <property type="component" value="Chromosome 28"/>
</dbReference>
<dbReference type="GO" id="GO:0008080">
    <property type="term" value="F:N-acetyltransferase activity"/>
    <property type="evidence" value="ECO:0007669"/>
    <property type="project" value="TreeGrafter"/>
</dbReference>
<keyword evidence="1" id="KW-1185">Reference proteome</keyword>
<dbReference type="PANTHER" id="PTHR20905">
    <property type="entry name" value="N-ACETYLTRANSFERASE-RELATED"/>
    <property type="match status" value="1"/>
</dbReference>
<evidence type="ECO:0000313" key="2">
    <source>
        <dbReference type="RefSeq" id="XP_022830396.1"/>
    </source>
</evidence>
<reference evidence="2" key="1">
    <citation type="submission" date="2025-08" db="UniProtKB">
        <authorList>
            <consortium name="RefSeq"/>
        </authorList>
    </citation>
    <scope>IDENTIFICATION</scope>
    <source>
        <strain evidence="2">Ishihara</strain>
        <tissue evidence="2">Whole body</tissue>
    </source>
</reference>
<organism evidence="1 2">
    <name type="scientific">Spodoptera litura</name>
    <name type="common">Asian cotton leafworm</name>
    <dbReference type="NCBI Taxonomy" id="69820"/>
    <lineage>
        <taxon>Eukaryota</taxon>
        <taxon>Metazoa</taxon>
        <taxon>Ecdysozoa</taxon>
        <taxon>Arthropoda</taxon>
        <taxon>Hexapoda</taxon>
        <taxon>Insecta</taxon>
        <taxon>Pterygota</taxon>
        <taxon>Neoptera</taxon>
        <taxon>Endopterygota</taxon>
        <taxon>Lepidoptera</taxon>
        <taxon>Glossata</taxon>
        <taxon>Ditrysia</taxon>
        <taxon>Noctuoidea</taxon>
        <taxon>Noctuidae</taxon>
        <taxon>Amphipyrinae</taxon>
        <taxon>Spodoptera</taxon>
    </lineage>
</organism>
<name>A0A9J7IX89_SPOLT</name>
<dbReference type="InterPro" id="IPR016181">
    <property type="entry name" value="Acyl_CoA_acyltransferase"/>
</dbReference>
<dbReference type="OrthoDB" id="8191594at2759"/>
<dbReference type="PANTHER" id="PTHR20905:SF28">
    <property type="entry name" value="GH28833P-RELATED"/>
    <property type="match status" value="1"/>
</dbReference>
<evidence type="ECO:0000313" key="1">
    <source>
        <dbReference type="Proteomes" id="UP000301870"/>
    </source>
</evidence>
<accession>A0A9J7IX89</accession>
<dbReference type="KEGG" id="sliu:111359169"/>
<proteinExistence type="predicted"/>
<protein>
    <submittedName>
        <fullName evidence="2">Uncharacterized protein LOC111359169</fullName>
    </submittedName>
</protein>